<comment type="caution">
    <text evidence="2">The sequence shown here is derived from an EMBL/GenBank/DDBJ whole genome shotgun (WGS) entry which is preliminary data.</text>
</comment>
<sequence length="49" mass="6077">MIIRSFFEKLNHSLNIKKKIVLSYIFLILIPVCFMMYFYRVLPIQFYNQ</sequence>
<keyword evidence="1" id="KW-0472">Membrane</keyword>
<keyword evidence="1" id="KW-0812">Transmembrane</keyword>
<feature type="transmembrane region" description="Helical" evidence="1">
    <location>
        <begin position="21"/>
        <end position="39"/>
    </location>
</feature>
<evidence type="ECO:0000256" key="1">
    <source>
        <dbReference type="SAM" id="Phobius"/>
    </source>
</evidence>
<accession>A0A0G2A8J3</accession>
<reference evidence="2 3" key="1">
    <citation type="journal article" date="2015" name="Nature">
        <title>rRNA introns, odd ribosomes, and small enigmatic genomes across a large radiation of phyla.</title>
        <authorList>
            <person name="Brown C.T."/>
            <person name="Hug L.A."/>
            <person name="Thomas B.C."/>
            <person name="Sharon I."/>
            <person name="Castelle C.J."/>
            <person name="Singh A."/>
            <person name="Wilkins M.J."/>
            <person name="Williams K.H."/>
            <person name="Banfield J.F."/>
        </authorList>
    </citation>
    <scope>NUCLEOTIDE SEQUENCE [LARGE SCALE GENOMIC DNA]</scope>
</reference>
<evidence type="ECO:0000313" key="2">
    <source>
        <dbReference type="EMBL" id="KKW28629.1"/>
    </source>
</evidence>
<keyword evidence="1" id="KW-1133">Transmembrane helix</keyword>
<organism evidence="2 3">
    <name type="scientific">Candidatus Uhrbacteria bacterium GW2011_GWD2_52_7</name>
    <dbReference type="NCBI Taxonomy" id="1618989"/>
    <lineage>
        <taxon>Bacteria</taxon>
        <taxon>Candidatus Uhriibacteriota</taxon>
    </lineage>
</organism>
<dbReference type="EMBL" id="LCRD01000065">
    <property type="protein sequence ID" value="KKW28629.1"/>
    <property type="molecule type" value="Genomic_DNA"/>
</dbReference>
<evidence type="ECO:0000313" key="3">
    <source>
        <dbReference type="Proteomes" id="UP000034846"/>
    </source>
</evidence>
<proteinExistence type="predicted"/>
<name>A0A0G2A8J3_9BACT</name>
<dbReference type="AlphaFoldDB" id="A0A0G2A8J3"/>
<protein>
    <submittedName>
        <fullName evidence="2">Uncharacterized protein</fullName>
    </submittedName>
</protein>
<dbReference type="Proteomes" id="UP000034846">
    <property type="component" value="Unassembled WGS sequence"/>
</dbReference>
<gene>
    <name evidence="2" type="ORF">UY72_C0065G0002</name>
</gene>